<evidence type="ECO:0000256" key="2">
    <source>
        <dbReference type="ARBA" id="ARBA00022771"/>
    </source>
</evidence>
<feature type="domain" description="RING-type" evidence="5">
    <location>
        <begin position="639"/>
        <end position="683"/>
    </location>
</feature>
<proteinExistence type="predicted"/>
<keyword evidence="1" id="KW-0479">Metal-binding</keyword>
<dbReference type="Pfam" id="PF13445">
    <property type="entry name" value="zf-RING_UBOX"/>
    <property type="match status" value="2"/>
</dbReference>
<dbReference type="Proteomes" id="UP000095287">
    <property type="component" value="Unplaced"/>
</dbReference>
<dbReference type="PROSITE" id="PS50089">
    <property type="entry name" value="ZF_RING_2"/>
    <property type="match status" value="2"/>
</dbReference>
<name>A0A1I8ALM3_9BILA</name>
<keyword evidence="2 4" id="KW-0863">Zinc-finger</keyword>
<dbReference type="Gene3D" id="3.30.40.10">
    <property type="entry name" value="Zinc/RING finger domain, C3HC4 (zinc finger)"/>
    <property type="match status" value="2"/>
</dbReference>
<dbReference type="PANTHER" id="PTHR25462">
    <property type="entry name" value="BONUS, ISOFORM C-RELATED"/>
    <property type="match status" value="1"/>
</dbReference>
<dbReference type="AlphaFoldDB" id="A0A1I8ALM3"/>
<dbReference type="GO" id="GO:0008270">
    <property type="term" value="F:zinc ion binding"/>
    <property type="evidence" value="ECO:0007669"/>
    <property type="project" value="UniProtKB-KW"/>
</dbReference>
<evidence type="ECO:0000256" key="4">
    <source>
        <dbReference type="PROSITE-ProRule" id="PRU00175"/>
    </source>
</evidence>
<protein>
    <submittedName>
        <fullName evidence="7">RING-type domain-containing protein</fullName>
    </submittedName>
</protein>
<dbReference type="PANTHER" id="PTHR25462:SF296">
    <property type="entry name" value="MEIOTIC P26, ISOFORM F"/>
    <property type="match status" value="1"/>
</dbReference>
<keyword evidence="6" id="KW-1185">Reference proteome</keyword>
<evidence type="ECO:0000259" key="5">
    <source>
        <dbReference type="PROSITE" id="PS50089"/>
    </source>
</evidence>
<dbReference type="InterPro" id="IPR001841">
    <property type="entry name" value="Znf_RING"/>
</dbReference>
<evidence type="ECO:0000313" key="7">
    <source>
        <dbReference type="WBParaSite" id="L893_g705.t2"/>
    </source>
</evidence>
<organism evidence="6 7">
    <name type="scientific">Steinernema glaseri</name>
    <dbReference type="NCBI Taxonomy" id="37863"/>
    <lineage>
        <taxon>Eukaryota</taxon>
        <taxon>Metazoa</taxon>
        <taxon>Ecdysozoa</taxon>
        <taxon>Nematoda</taxon>
        <taxon>Chromadorea</taxon>
        <taxon>Rhabditida</taxon>
        <taxon>Tylenchina</taxon>
        <taxon>Panagrolaimomorpha</taxon>
        <taxon>Strongyloidoidea</taxon>
        <taxon>Steinernematidae</taxon>
        <taxon>Steinernema</taxon>
    </lineage>
</organism>
<keyword evidence="3" id="KW-0862">Zinc</keyword>
<sequence>MFSSAIHVDDRIFCLENSRFYAESDVEGDRGRTLRPLTIVNDATKALDSRPERSFVREDIVYSLYTSSTDGTRLLQLNLQDCTVGDVTDKVENLSDIRNVFDGTEDDGTIYFLGLDKDRNRVLWKVDIVLPVPIDNPIQTAPLGVFPDSILDDFCCGICHEPFEVPKVFPCGHTICASCEGQIGKKTEKKGKEKKKLTCPFCQRSVLLEADETLPTNYALQNVIESLMSNSEILEDSFLCSTCGTRQKKENYFYCRTCSGAAKTEKKSIFAKAVSLLPCRKDTPLTTTDKKNVAFSQVLVCGKCAFLKHIDHDYAPETLSNRRTKENALPVEHWEISAKDAFGILESIGLLEDMKVTKVVDLPDTVKESKYFAVIDQSLYYTWQGRLRKYNTSTGEEKEVTISFAKLAFVHAVFCVNGRINVLVSNGDSSYFFLELEFDIFQPEFVKVGRTRYIEGFCIREGFRLWSPSIVQVGDSVFCLENYRFFEGIYQQYNLFTWRDEMCFVTKEDEQFFFNSFPLECKSRRTAIKPLDLLDNGIYDLEPLHGSFVHGNAVYSFFYFQSDMVKDIFSRCLRWNLRDSTAEDVTGKVAGLKNIIQNICSCAQEGATIYMKDDGGILWKMEMEPHSDISDAATDDRSCRICREPFELPKVFPCGHTICADCESKIGVENEENKKTLVCPFCKKSVVLEANANLPTNFDLMSVPLVTWPSSFPPCLDAIESSMPNLQIREDSFLCSTCRERQKKKNCFYCRTCTITAPKVNETK</sequence>
<dbReference type="InterPro" id="IPR013083">
    <property type="entry name" value="Znf_RING/FYVE/PHD"/>
</dbReference>
<feature type="domain" description="RING-type" evidence="5">
    <location>
        <begin position="156"/>
        <end position="203"/>
    </location>
</feature>
<dbReference type="WBParaSite" id="L893_g705.t2">
    <property type="protein sequence ID" value="L893_g705.t2"/>
    <property type="gene ID" value="L893_g705"/>
</dbReference>
<dbReference type="InterPro" id="IPR027370">
    <property type="entry name" value="Znf-RING_euk"/>
</dbReference>
<dbReference type="InterPro" id="IPR047153">
    <property type="entry name" value="TRIM45/56/19-like"/>
</dbReference>
<evidence type="ECO:0000313" key="6">
    <source>
        <dbReference type="Proteomes" id="UP000095287"/>
    </source>
</evidence>
<dbReference type="SUPFAM" id="SSF57850">
    <property type="entry name" value="RING/U-box"/>
    <property type="match status" value="2"/>
</dbReference>
<evidence type="ECO:0000256" key="3">
    <source>
        <dbReference type="ARBA" id="ARBA00022833"/>
    </source>
</evidence>
<evidence type="ECO:0000256" key="1">
    <source>
        <dbReference type="ARBA" id="ARBA00022723"/>
    </source>
</evidence>
<dbReference type="SMART" id="SM00184">
    <property type="entry name" value="RING"/>
    <property type="match status" value="2"/>
</dbReference>
<accession>A0A1I8ALM3</accession>
<reference evidence="7" key="1">
    <citation type="submission" date="2016-11" db="UniProtKB">
        <authorList>
            <consortium name="WormBaseParasite"/>
        </authorList>
    </citation>
    <scope>IDENTIFICATION</scope>
</reference>